<keyword evidence="1" id="KW-0732">Signal</keyword>
<dbReference type="Pfam" id="PF14099">
    <property type="entry name" value="Polysacc_lyase"/>
    <property type="match status" value="1"/>
</dbReference>
<evidence type="ECO:0008006" key="4">
    <source>
        <dbReference type="Google" id="ProtNLM"/>
    </source>
</evidence>
<dbReference type="Gene3D" id="2.60.120.200">
    <property type="match status" value="1"/>
</dbReference>
<feature type="chain" id="PRO_5025344330" description="Concanavalin A-like lectin/glucanase" evidence="1">
    <location>
        <begin position="21"/>
        <end position="279"/>
    </location>
</feature>
<sequence length="279" mass="31625">MLTKRFSAVLLSGLCLTAQATQLWSNKGYRSGCDSFNIDNTGTGAVLESTSEFLESPQSLKAQQTYNSNWGGRYHAECVHNDGYKRGDERFYSFSFRLQQNWDFQGAQSYNLAQFIAQLNNKCDDWKPAAMLGIRGNQFYARRTFGNIEADSDCKNENVYHEGLATVTAGVWHTVIIQAKWASDNTGYYKVWYDGTKVVNDLGKPSTLNDNGNRQFRFQVGLYANQWFDSNNQAPPGGQNFRQVWIDELAIGTTYADVDPAQWARKGKSRVMRAMIDEE</sequence>
<gene>
    <name evidence="2" type="ORF">EJ05DRAFT_344648</name>
</gene>
<name>A0A6A6WE48_9PEZI</name>
<dbReference type="AlphaFoldDB" id="A0A6A6WE48"/>
<protein>
    <recommendedName>
        <fullName evidence="4">Concanavalin A-like lectin/glucanase</fullName>
    </recommendedName>
</protein>
<feature type="signal peptide" evidence="1">
    <location>
        <begin position="1"/>
        <end position="20"/>
    </location>
</feature>
<accession>A0A6A6WE48</accession>
<dbReference type="RefSeq" id="XP_033601842.1">
    <property type="nucleotide sequence ID" value="XM_033740948.1"/>
</dbReference>
<dbReference type="GeneID" id="54482002"/>
<dbReference type="Proteomes" id="UP000799437">
    <property type="component" value="Unassembled WGS sequence"/>
</dbReference>
<evidence type="ECO:0000313" key="3">
    <source>
        <dbReference type="Proteomes" id="UP000799437"/>
    </source>
</evidence>
<evidence type="ECO:0000313" key="2">
    <source>
        <dbReference type="EMBL" id="KAF2759391.1"/>
    </source>
</evidence>
<dbReference type="InterPro" id="IPR025975">
    <property type="entry name" value="Polysacc_lyase"/>
</dbReference>
<reference evidence="2" key="1">
    <citation type="journal article" date="2020" name="Stud. Mycol.">
        <title>101 Dothideomycetes genomes: a test case for predicting lifestyles and emergence of pathogens.</title>
        <authorList>
            <person name="Haridas S."/>
            <person name="Albert R."/>
            <person name="Binder M."/>
            <person name="Bloem J."/>
            <person name="Labutti K."/>
            <person name="Salamov A."/>
            <person name="Andreopoulos B."/>
            <person name="Baker S."/>
            <person name="Barry K."/>
            <person name="Bills G."/>
            <person name="Bluhm B."/>
            <person name="Cannon C."/>
            <person name="Castanera R."/>
            <person name="Culley D."/>
            <person name="Daum C."/>
            <person name="Ezra D."/>
            <person name="Gonzalez J."/>
            <person name="Henrissat B."/>
            <person name="Kuo A."/>
            <person name="Liang C."/>
            <person name="Lipzen A."/>
            <person name="Lutzoni F."/>
            <person name="Magnuson J."/>
            <person name="Mondo S."/>
            <person name="Nolan M."/>
            <person name="Ohm R."/>
            <person name="Pangilinan J."/>
            <person name="Park H.-J."/>
            <person name="Ramirez L."/>
            <person name="Alfaro M."/>
            <person name="Sun H."/>
            <person name="Tritt A."/>
            <person name="Yoshinaga Y."/>
            <person name="Zwiers L.-H."/>
            <person name="Turgeon B."/>
            <person name="Goodwin S."/>
            <person name="Spatafora J."/>
            <person name="Crous P."/>
            <person name="Grigoriev I."/>
        </authorList>
    </citation>
    <scope>NUCLEOTIDE SEQUENCE</scope>
    <source>
        <strain evidence="2">CBS 121739</strain>
    </source>
</reference>
<evidence type="ECO:0000256" key="1">
    <source>
        <dbReference type="SAM" id="SignalP"/>
    </source>
</evidence>
<keyword evidence="3" id="KW-1185">Reference proteome</keyword>
<dbReference type="EMBL" id="ML996570">
    <property type="protein sequence ID" value="KAF2759391.1"/>
    <property type="molecule type" value="Genomic_DNA"/>
</dbReference>
<dbReference type="OrthoDB" id="3889489at2759"/>
<proteinExistence type="predicted"/>
<organism evidence="2 3">
    <name type="scientific">Pseudovirgaria hyperparasitica</name>
    <dbReference type="NCBI Taxonomy" id="470096"/>
    <lineage>
        <taxon>Eukaryota</taxon>
        <taxon>Fungi</taxon>
        <taxon>Dikarya</taxon>
        <taxon>Ascomycota</taxon>
        <taxon>Pezizomycotina</taxon>
        <taxon>Dothideomycetes</taxon>
        <taxon>Dothideomycetes incertae sedis</taxon>
        <taxon>Acrospermales</taxon>
        <taxon>Acrospermaceae</taxon>
        <taxon>Pseudovirgaria</taxon>
    </lineage>
</organism>